<sequence>MIKRTGERVKENFTYPMNPDWTTDELIKVMGIWQAVEQAYESKIDINDFLETYSEFKEVVKSIGEERQLGREFEEVSGYSLYRVVQLARKKQSGLIKRKDLVNG</sequence>
<evidence type="ECO:0000313" key="2">
    <source>
        <dbReference type="Proteomes" id="UP000288490"/>
    </source>
</evidence>
<dbReference type="Pfam" id="PF05256">
    <property type="entry name" value="UPF0223"/>
    <property type="match status" value="1"/>
</dbReference>
<dbReference type="NCBIfam" id="NF003353">
    <property type="entry name" value="PRK04387.1"/>
    <property type="match status" value="1"/>
</dbReference>
<dbReference type="RefSeq" id="WP_165865342.1">
    <property type="nucleotide sequence ID" value="NZ_JAQEJV010000001.1"/>
</dbReference>
<dbReference type="SUPFAM" id="SSF158504">
    <property type="entry name" value="BH2638-like"/>
    <property type="match status" value="1"/>
</dbReference>
<dbReference type="PIRSF" id="PIRSF037260">
    <property type="entry name" value="UPF0223"/>
    <property type="match status" value="1"/>
</dbReference>
<evidence type="ECO:0000313" key="1">
    <source>
        <dbReference type="EMBL" id="RST96211.1"/>
    </source>
</evidence>
<protein>
    <submittedName>
        <fullName evidence="1">Uncharacterized protein</fullName>
    </submittedName>
</protein>
<reference evidence="1 2" key="1">
    <citation type="submission" date="2017-05" db="EMBL/GenBank/DDBJ databases">
        <title>Vagococcus spp. assemblies.</title>
        <authorList>
            <person name="Gulvik C.A."/>
        </authorList>
    </citation>
    <scope>NUCLEOTIDE SEQUENCE [LARGE SCALE GENOMIC DNA]</scope>
    <source>
        <strain evidence="1 2">SS1994</strain>
    </source>
</reference>
<dbReference type="InterPro" id="IPR007920">
    <property type="entry name" value="UPF0223"/>
</dbReference>
<organism evidence="1 2">
    <name type="scientific">Vagococcus bubulae</name>
    <dbReference type="NCBI Taxonomy" id="1977868"/>
    <lineage>
        <taxon>Bacteria</taxon>
        <taxon>Bacillati</taxon>
        <taxon>Bacillota</taxon>
        <taxon>Bacilli</taxon>
        <taxon>Lactobacillales</taxon>
        <taxon>Enterococcaceae</taxon>
        <taxon>Vagococcus</taxon>
    </lineage>
</organism>
<dbReference type="EMBL" id="NGJT01000001">
    <property type="protein sequence ID" value="RST96211.1"/>
    <property type="molecule type" value="Genomic_DNA"/>
</dbReference>
<dbReference type="InterPro" id="IPR023324">
    <property type="entry name" value="BH2638-like_sf"/>
</dbReference>
<dbReference type="Proteomes" id="UP000288490">
    <property type="component" value="Unassembled WGS sequence"/>
</dbReference>
<comment type="caution">
    <text evidence="1">The sequence shown here is derived from an EMBL/GenBank/DDBJ whole genome shotgun (WGS) entry which is preliminary data.</text>
</comment>
<keyword evidence="2" id="KW-1185">Reference proteome</keyword>
<dbReference type="AlphaFoldDB" id="A0A429ZRC0"/>
<gene>
    <name evidence="1" type="ORF">CBF36_00320</name>
</gene>
<accession>A0A429ZRC0</accession>
<name>A0A429ZRC0_9ENTE</name>
<dbReference type="Gene3D" id="1.10.220.80">
    <property type="entry name" value="BH2638-like"/>
    <property type="match status" value="1"/>
</dbReference>
<proteinExistence type="predicted"/>